<dbReference type="InterPro" id="IPR036388">
    <property type="entry name" value="WH-like_DNA-bd_sf"/>
</dbReference>
<evidence type="ECO:0000313" key="5">
    <source>
        <dbReference type="Proteomes" id="UP001190464"/>
    </source>
</evidence>
<dbReference type="SUPFAM" id="SSF46894">
    <property type="entry name" value="C-terminal effector domain of the bipartite response regulators"/>
    <property type="match status" value="1"/>
</dbReference>
<evidence type="ECO:0000259" key="3">
    <source>
        <dbReference type="PROSITE" id="PS50043"/>
    </source>
</evidence>
<evidence type="ECO:0000256" key="1">
    <source>
        <dbReference type="ARBA" id="ARBA00022741"/>
    </source>
</evidence>
<evidence type="ECO:0000313" key="4">
    <source>
        <dbReference type="EMBL" id="CAJ1499121.1"/>
    </source>
</evidence>
<evidence type="ECO:0000256" key="2">
    <source>
        <dbReference type="ARBA" id="ARBA00022840"/>
    </source>
</evidence>
<dbReference type="PANTHER" id="PTHR16305">
    <property type="entry name" value="TESTICULAR SOLUBLE ADENYLYL CYCLASE"/>
    <property type="match status" value="1"/>
</dbReference>
<dbReference type="Pfam" id="PF13191">
    <property type="entry name" value="AAA_16"/>
    <property type="match status" value="1"/>
</dbReference>
<feature type="domain" description="HTH luxR-type" evidence="3">
    <location>
        <begin position="853"/>
        <end position="918"/>
    </location>
</feature>
<keyword evidence="1" id="KW-0547">Nucleotide-binding</keyword>
<dbReference type="PRINTS" id="PR00038">
    <property type="entry name" value="HTHLUXR"/>
</dbReference>
<dbReference type="PANTHER" id="PTHR16305:SF35">
    <property type="entry name" value="TRANSCRIPTIONAL ACTIVATOR DOMAIN"/>
    <property type="match status" value="1"/>
</dbReference>
<dbReference type="Proteomes" id="UP001190464">
    <property type="component" value="Chromosome"/>
</dbReference>
<sequence>MRPGLADRKAETSAVCAFLDAVLTEPATLLLEGEAGIGKSTLLWEAAAAAADRGYQVLSAAGAPTEVRYAYAAVADLLGGVDAEVLAQLPDEQRAAVDRILLGGGDGPASDERMVATAFLAVLRRLSSVAPVLLCIDDVQWLDMSSQMAIGFAERRLTGRIGLLLAVRTGAMGAADMSWLNPVRPEAVARLRIAPLTLGGVHALISARLGHTMPRPSITRIHEISGGNPFFALELARFIAEDPTRAAVELPDALAALVGHHIGRSDDNDVAAVLLAAACAASPTVERVSLATGIGSDRVVELVESEHASGVVEIDGSRIRFHHPLFATGVYSAAGPAARRAMHRRLAETVEEAELTARHLALAATSADPQVLQALDEAAAVTRARGAPAVAAELIELAINLGGDTPLRRMGAAEQHFRAGAIAPTRAHLQAILDGSSSPPELRCLSMIALAAVTGYDGSLVTAAELLAQAIDQSADNPVLQLQARLLLVPLARVIGNGQESVDLARVAVAQADQLGIPGLRSQALTIQALVRLWHGLGLDPPTLQLALELEDPNGGPAATYRAGTVAPVIRSWTGELNDAPNQIRTIRHRLLESGTETDILWMADYATMVELWLGHYAVAGAIADEAVQRAEQMGAAMVLVCAWARRAAVASYTGALDVARRAAGAVIDTCLASGDLMHRQSATATLGFLDVSLGDHASAITTLAPLVTAFDPDHDTEMVVGAYLPDAVEALTALGRLDEAEPLIVALETNGARLDRPWMLAMGARGRSHWLAARGELDAAERTAIEALLHHGRLPMPFETARTQLLLGQVQRRRRRKQDAQASLGTALATFERLGAPLWAHRARAELDRMTAAASGAGLTTAERRVADRAAAGLSNKQIAAELFIAEKTVEMTLSTVYRKLGIRSRAGLFAALNSGDVQGKP</sequence>
<dbReference type="InterPro" id="IPR000792">
    <property type="entry name" value="Tscrpt_reg_LuxR_C"/>
</dbReference>
<keyword evidence="2" id="KW-0067">ATP-binding</keyword>
<name>A0ABM9LHH2_9MYCO</name>
<dbReference type="CDD" id="cd06170">
    <property type="entry name" value="LuxR_C_like"/>
    <property type="match status" value="1"/>
</dbReference>
<protein>
    <submittedName>
        <fullName evidence="4">AAA family ATPase</fullName>
    </submittedName>
</protein>
<reference evidence="4 5" key="1">
    <citation type="submission" date="2023-08" db="EMBL/GenBank/DDBJ databases">
        <authorList>
            <person name="Folkvardsen B D."/>
            <person name="Norman A."/>
        </authorList>
    </citation>
    <scope>NUCLEOTIDE SEQUENCE [LARGE SCALE GENOMIC DNA]</scope>
    <source>
        <strain evidence="4 5">Mu0102</strain>
    </source>
</reference>
<dbReference type="SUPFAM" id="SSF52540">
    <property type="entry name" value="P-loop containing nucleoside triphosphate hydrolases"/>
    <property type="match status" value="1"/>
</dbReference>
<dbReference type="EMBL" id="OY726398">
    <property type="protein sequence ID" value="CAJ1499121.1"/>
    <property type="molecule type" value="Genomic_DNA"/>
</dbReference>
<accession>A0ABM9LHH2</accession>
<organism evidence="4 5">
    <name type="scientific">[Mycobacterium] holstebronense</name>
    <dbReference type="NCBI Taxonomy" id="3064288"/>
    <lineage>
        <taxon>Bacteria</taxon>
        <taxon>Bacillati</taxon>
        <taxon>Actinomycetota</taxon>
        <taxon>Actinomycetes</taxon>
        <taxon>Mycobacteriales</taxon>
        <taxon>Mycobacteriaceae</taxon>
        <taxon>Mycolicibacterium</taxon>
    </lineage>
</organism>
<dbReference type="InterPro" id="IPR027417">
    <property type="entry name" value="P-loop_NTPase"/>
</dbReference>
<gene>
    <name evidence="4" type="ORF">MU0102_000895</name>
</gene>
<dbReference type="RefSeq" id="WP_308485794.1">
    <property type="nucleotide sequence ID" value="NZ_OY726398.1"/>
</dbReference>
<dbReference type="InterPro" id="IPR041664">
    <property type="entry name" value="AAA_16"/>
</dbReference>
<dbReference type="InterPro" id="IPR016032">
    <property type="entry name" value="Sig_transdc_resp-reg_C-effctor"/>
</dbReference>
<proteinExistence type="predicted"/>
<keyword evidence="5" id="KW-1185">Reference proteome</keyword>
<dbReference type="Pfam" id="PF00196">
    <property type="entry name" value="GerE"/>
    <property type="match status" value="1"/>
</dbReference>
<dbReference type="SMART" id="SM00421">
    <property type="entry name" value="HTH_LUXR"/>
    <property type="match status" value="1"/>
</dbReference>
<dbReference type="Gene3D" id="1.10.10.10">
    <property type="entry name" value="Winged helix-like DNA-binding domain superfamily/Winged helix DNA-binding domain"/>
    <property type="match status" value="1"/>
</dbReference>
<dbReference type="PROSITE" id="PS50043">
    <property type="entry name" value="HTH_LUXR_2"/>
    <property type="match status" value="1"/>
</dbReference>